<organism evidence="1 2">
    <name type="scientific">Streptomyces chisholmiae</name>
    <dbReference type="NCBI Taxonomy" id="3075540"/>
    <lineage>
        <taxon>Bacteria</taxon>
        <taxon>Bacillati</taxon>
        <taxon>Actinomycetota</taxon>
        <taxon>Actinomycetes</taxon>
        <taxon>Kitasatosporales</taxon>
        <taxon>Streptomycetaceae</taxon>
        <taxon>Streptomyces</taxon>
    </lineage>
</organism>
<evidence type="ECO:0000313" key="1">
    <source>
        <dbReference type="EMBL" id="MDT0270517.1"/>
    </source>
</evidence>
<gene>
    <name evidence="1" type="ORF">RM844_30020</name>
</gene>
<name>A0ABU2K0B5_9ACTN</name>
<dbReference type="EMBL" id="JAVREO010000028">
    <property type="protein sequence ID" value="MDT0270517.1"/>
    <property type="molecule type" value="Genomic_DNA"/>
</dbReference>
<keyword evidence="2" id="KW-1185">Reference proteome</keyword>
<reference evidence="2" key="1">
    <citation type="submission" date="2023-07" db="EMBL/GenBank/DDBJ databases">
        <title>30 novel species of actinomycetes from the DSMZ collection.</title>
        <authorList>
            <person name="Nouioui I."/>
        </authorList>
    </citation>
    <scope>NUCLEOTIDE SEQUENCE [LARGE SCALE GENOMIC DNA]</scope>
    <source>
        <strain evidence="2">DSM 44915</strain>
    </source>
</reference>
<dbReference type="RefSeq" id="WP_311670583.1">
    <property type="nucleotide sequence ID" value="NZ_JAVREO010000028.1"/>
</dbReference>
<sequence>MTRRRRVTLDAVRADSSSETLVLDYPSAPPYVVRVWRGTDPDPASYPATDLFAALLQLRLDLEADGLLLCCQGARGDVTSSGMERQAGGHQVFPFTPATREVRHAEAVDIFAPAAPDQVVTVEEQRRAVFALHGLTDDTITRHPGDR</sequence>
<comment type="caution">
    <text evidence="1">The sequence shown here is derived from an EMBL/GenBank/DDBJ whole genome shotgun (WGS) entry which is preliminary data.</text>
</comment>
<accession>A0ABU2K0B5</accession>
<proteinExistence type="predicted"/>
<dbReference type="Proteomes" id="UP001183410">
    <property type="component" value="Unassembled WGS sequence"/>
</dbReference>
<protein>
    <submittedName>
        <fullName evidence="1">Uncharacterized protein</fullName>
    </submittedName>
</protein>
<evidence type="ECO:0000313" key="2">
    <source>
        <dbReference type="Proteomes" id="UP001183410"/>
    </source>
</evidence>